<feature type="compositionally biased region" description="Basic residues" evidence="1">
    <location>
        <begin position="77"/>
        <end position="89"/>
    </location>
</feature>
<protein>
    <recommendedName>
        <fullName evidence="2">Agenet domain-containing protein</fullName>
    </recommendedName>
</protein>
<dbReference type="SMART" id="SM00743">
    <property type="entry name" value="Agenet"/>
    <property type="match status" value="1"/>
</dbReference>
<dbReference type="PANTHER" id="PTHR36805">
    <property type="entry name" value="AGENET DOMAIN-CONTAINING PROTEIN"/>
    <property type="match status" value="1"/>
</dbReference>
<dbReference type="PANTHER" id="PTHR36805:SF7">
    <property type="entry name" value="AGENET DOMAIN-CONTAINING PROTEIN"/>
    <property type="match status" value="1"/>
</dbReference>
<evidence type="ECO:0000313" key="4">
    <source>
        <dbReference type="Proteomes" id="UP001141806"/>
    </source>
</evidence>
<dbReference type="Proteomes" id="UP001141806">
    <property type="component" value="Unassembled WGS sequence"/>
</dbReference>
<proteinExistence type="predicted"/>
<feature type="region of interest" description="Disordered" evidence="1">
    <location>
        <begin position="333"/>
        <end position="418"/>
    </location>
</feature>
<keyword evidence="4" id="KW-1185">Reference proteome</keyword>
<dbReference type="InterPro" id="IPR008395">
    <property type="entry name" value="Agenet-like_dom"/>
</dbReference>
<dbReference type="AlphaFoldDB" id="A0A9Q0QQL4"/>
<feature type="region of interest" description="Disordered" evidence="1">
    <location>
        <begin position="74"/>
        <end position="100"/>
    </location>
</feature>
<accession>A0A9Q0QQL4</accession>
<evidence type="ECO:0000256" key="1">
    <source>
        <dbReference type="SAM" id="MobiDB-lite"/>
    </source>
</evidence>
<dbReference type="InterPro" id="IPR014002">
    <property type="entry name" value="Agenet_dom_plant"/>
</dbReference>
<dbReference type="OrthoDB" id="1894168at2759"/>
<reference evidence="3" key="1">
    <citation type="journal article" date="2023" name="Plant J.">
        <title>The genome of the king protea, Protea cynaroides.</title>
        <authorList>
            <person name="Chang J."/>
            <person name="Duong T.A."/>
            <person name="Schoeman C."/>
            <person name="Ma X."/>
            <person name="Roodt D."/>
            <person name="Barker N."/>
            <person name="Li Z."/>
            <person name="Van de Peer Y."/>
            <person name="Mizrachi E."/>
        </authorList>
    </citation>
    <scope>NUCLEOTIDE SEQUENCE</scope>
    <source>
        <tissue evidence="3">Young leaves</tissue>
    </source>
</reference>
<name>A0A9Q0QQL4_9MAGN</name>
<feature type="domain" description="Agenet" evidence="2">
    <location>
        <begin position="245"/>
        <end position="305"/>
    </location>
</feature>
<organism evidence="3 4">
    <name type="scientific">Protea cynaroides</name>
    <dbReference type="NCBI Taxonomy" id="273540"/>
    <lineage>
        <taxon>Eukaryota</taxon>
        <taxon>Viridiplantae</taxon>
        <taxon>Streptophyta</taxon>
        <taxon>Embryophyta</taxon>
        <taxon>Tracheophyta</taxon>
        <taxon>Spermatophyta</taxon>
        <taxon>Magnoliopsida</taxon>
        <taxon>Proteales</taxon>
        <taxon>Proteaceae</taxon>
        <taxon>Protea</taxon>
    </lineage>
</organism>
<sequence length="508" mass="56956">MRLRAAEKGIRWTWAETKQRVEGPSSLGTRAFAWPFGVRFCSDDYLMKLDQAKEKTVCDSYHLSYGDDVIEKESGKKKGSSKRRKRRRNSNNNFKGGGPGGEMEFRRRLLNGRTCNCILKSYISCCITMDTDYKLPLKVGQDAEAKSFLTGYRGAWFRCKIMDIGWRKGQLSHALDFFDFPDEKTTWTKLYQKPPNERANSRADRANSREKKMELMVRPSFPPVYRESQIHDVSAVSEVVVIVANVWKVGDLVDWWTDGCHWTARITHLLGNDKVKVELPKPPFGEGKSYEAFCKDLRPSLDWSPEQGWTVPTSTDNGTCCCARLIQRVNQDKSREDGCATGEAPSSQSIAPISSRSSACSLPVPDTSEHPPEQETTEQPSCGEIDEEGQNPHTNTELGLGGSSMGKANGTCSVSSSSDKGASVVVARTTGRKDRYGYGESPKKMRISGNDCLNSMCSDTIESAILDLEELANRIKWLKGVLQLGFPLSNAMRPPWKFLENRAFFTQR</sequence>
<feature type="compositionally biased region" description="Low complexity" evidence="1">
    <location>
        <begin position="344"/>
        <end position="361"/>
    </location>
</feature>
<dbReference type="EMBL" id="JAMYWD010000006">
    <property type="protein sequence ID" value="KAJ4968084.1"/>
    <property type="molecule type" value="Genomic_DNA"/>
</dbReference>
<dbReference type="Pfam" id="PF05641">
    <property type="entry name" value="Agenet"/>
    <property type="match status" value="1"/>
</dbReference>
<comment type="caution">
    <text evidence="3">The sequence shown here is derived from an EMBL/GenBank/DDBJ whole genome shotgun (WGS) entry which is preliminary data.</text>
</comment>
<evidence type="ECO:0000313" key="3">
    <source>
        <dbReference type="EMBL" id="KAJ4968084.1"/>
    </source>
</evidence>
<gene>
    <name evidence="3" type="ORF">NE237_014785</name>
</gene>
<evidence type="ECO:0000259" key="2">
    <source>
        <dbReference type="SMART" id="SM00743"/>
    </source>
</evidence>